<evidence type="ECO:0000256" key="4">
    <source>
        <dbReference type="ARBA" id="ARBA00023136"/>
    </source>
</evidence>
<protein>
    <submittedName>
        <fullName evidence="7">MFS transporter</fullName>
    </submittedName>
</protein>
<evidence type="ECO:0000256" key="5">
    <source>
        <dbReference type="SAM" id="Phobius"/>
    </source>
</evidence>
<dbReference type="SUPFAM" id="SSF103473">
    <property type="entry name" value="MFS general substrate transporter"/>
    <property type="match status" value="1"/>
</dbReference>
<feature type="transmembrane region" description="Helical" evidence="5">
    <location>
        <begin position="242"/>
        <end position="261"/>
    </location>
</feature>
<evidence type="ECO:0000256" key="2">
    <source>
        <dbReference type="ARBA" id="ARBA00022692"/>
    </source>
</evidence>
<dbReference type="PANTHER" id="PTHR23530:SF1">
    <property type="entry name" value="PERMEASE, MAJOR FACILITATOR SUPERFAMILY-RELATED"/>
    <property type="match status" value="1"/>
</dbReference>
<dbReference type="Gene3D" id="1.20.1250.20">
    <property type="entry name" value="MFS general substrate transporter like domains"/>
    <property type="match status" value="1"/>
</dbReference>
<proteinExistence type="predicted"/>
<sequence>MAAFRSGLVRRFALVELLLQTQFWFPVWYLFLRDLGYGIGIIVLVDALFRLMVVLCEVPMGIVADRLGRRPAYLAFGVLTVVTYLSVANVDTTAMLVGAWLLWGVQWAAASGLGTAYLTEAVGRYQPDVGVLPALGVVRGAAGLAGCVSLASAGALYHLDPRLPFLVTAGCALVAVPLIATLPRTGAPEPTSSIRFSELREVQTDRVLQALLLCGGLVLFYGWSVTFLFQPLVLAEGMSEQAAAWMYAGFAATGIVGSLAAAPAYRRLGLSAIGVGFAAMVLAVTGAALASGVLAVLCVPVLGCCYYLSLTASEAAVAERAAASSRATALSLVSAAAGLGIAAARPALGIAGAEWGTGVALGAWAAVGVPLLLLLAWTVRRVSAESARVGCGA</sequence>
<feature type="domain" description="Major facilitator superfamily (MFS) profile" evidence="6">
    <location>
        <begin position="1"/>
        <end position="380"/>
    </location>
</feature>
<dbReference type="InterPro" id="IPR053160">
    <property type="entry name" value="MFS_DHA3_Transporter"/>
</dbReference>
<feature type="transmembrane region" description="Helical" evidence="5">
    <location>
        <begin position="131"/>
        <end position="157"/>
    </location>
</feature>
<keyword evidence="3 5" id="KW-1133">Transmembrane helix</keyword>
<feature type="transmembrane region" description="Helical" evidence="5">
    <location>
        <begin position="294"/>
        <end position="317"/>
    </location>
</feature>
<dbReference type="RefSeq" id="WP_345170687.1">
    <property type="nucleotide sequence ID" value="NZ_BAABFQ010000001.1"/>
</dbReference>
<dbReference type="PANTHER" id="PTHR23530">
    <property type="entry name" value="TRANSPORT PROTEIN-RELATED"/>
    <property type="match status" value="1"/>
</dbReference>
<reference evidence="8" key="1">
    <citation type="journal article" date="2019" name="Int. J. Syst. Evol. Microbiol.">
        <title>The Global Catalogue of Microorganisms (GCM) 10K type strain sequencing project: providing services to taxonomists for standard genome sequencing and annotation.</title>
        <authorList>
            <consortium name="The Broad Institute Genomics Platform"/>
            <consortium name="The Broad Institute Genome Sequencing Center for Infectious Disease"/>
            <person name="Wu L."/>
            <person name="Ma J."/>
        </authorList>
    </citation>
    <scope>NUCLEOTIDE SEQUENCE [LARGE SCALE GENOMIC DNA]</scope>
    <source>
        <strain evidence="8">KACC 13778</strain>
    </source>
</reference>
<evidence type="ECO:0000256" key="3">
    <source>
        <dbReference type="ARBA" id="ARBA00022989"/>
    </source>
</evidence>
<keyword evidence="4 5" id="KW-0472">Membrane</keyword>
<evidence type="ECO:0000256" key="1">
    <source>
        <dbReference type="ARBA" id="ARBA00004651"/>
    </source>
</evidence>
<accession>A0ABW0N423</accession>
<evidence type="ECO:0000259" key="6">
    <source>
        <dbReference type="PROSITE" id="PS50850"/>
    </source>
</evidence>
<feature type="transmembrane region" description="Helical" evidence="5">
    <location>
        <begin position="72"/>
        <end position="90"/>
    </location>
</feature>
<feature type="transmembrane region" description="Helical" evidence="5">
    <location>
        <begin position="329"/>
        <end position="353"/>
    </location>
</feature>
<dbReference type="EMBL" id="JBHSMD010000005">
    <property type="protein sequence ID" value="MFC5494712.1"/>
    <property type="molecule type" value="Genomic_DNA"/>
</dbReference>
<evidence type="ECO:0000313" key="7">
    <source>
        <dbReference type="EMBL" id="MFC5494712.1"/>
    </source>
</evidence>
<dbReference type="PROSITE" id="PS00216">
    <property type="entry name" value="SUGAR_TRANSPORT_1"/>
    <property type="match status" value="1"/>
</dbReference>
<organism evidence="7 8">
    <name type="scientific">Nocardioides caricicola</name>
    <dbReference type="NCBI Taxonomy" id="634770"/>
    <lineage>
        <taxon>Bacteria</taxon>
        <taxon>Bacillati</taxon>
        <taxon>Actinomycetota</taxon>
        <taxon>Actinomycetes</taxon>
        <taxon>Propionibacteriales</taxon>
        <taxon>Nocardioidaceae</taxon>
        <taxon>Nocardioides</taxon>
    </lineage>
</organism>
<dbReference type="InterPro" id="IPR020846">
    <property type="entry name" value="MFS_dom"/>
</dbReference>
<keyword evidence="2 5" id="KW-0812">Transmembrane</keyword>
<comment type="caution">
    <text evidence="7">The sequence shown here is derived from an EMBL/GenBank/DDBJ whole genome shotgun (WGS) entry which is preliminary data.</text>
</comment>
<dbReference type="Proteomes" id="UP001595956">
    <property type="component" value="Unassembled WGS sequence"/>
</dbReference>
<dbReference type="PROSITE" id="PS50850">
    <property type="entry name" value="MFS"/>
    <property type="match status" value="1"/>
</dbReference>
<feature type="transmembrane region" description="Helical" evidence="5">
    <location>
        <begin position="12"/>
        <end position="31"/>
    </location>
</feature>
<gene>
    <name evidence="7" type="ORF">ACFPKY_16470</name>
</gene>
<dbReference type="InterPro" id="IPR005829">
    <property type="entry name" value="Sugar_transporter_CS"/>
</dbReference>
<feature type="transmembrane region" description="Helical" evidence="5">
    <location>
        <begin position="207"/>
        <end position="230"/>
    </location>
</feature>
<dbReference type="InterPro" id="IPR011701">
    <property type="entry name" value="MFS"/>
</dbReference>
<name>A0ABW0N423_9ACTN</name>
<feature type="transmembrane region" description="Helical" evidence="5">
    <location>
        <begin position="268"/>
        <end position="288"/>
    </location>
</feature>
<feature type="transmembrane region" description="Helical" evidence="5">
    <location>
        <begin position="163"/>
        <end position="186"/>
    </location>
</feature>
<keyword evidence="8" id="KW-1185">Reference proteome</keyword>
<feature type="transmembrane region" description="Helical" evidence="5">
    <location>
        <begin position="359"/>
        <end position="379"/>
    </location>
</feature>
<dbReference type="Pfam" id="PF07690">
    <property type="entry name" value="MFS_1"/>
    <property type="match status" value="1"/>
</dbReference>
<comment type="subcellular location">
    <subcellularLocation>
        <location evidence="1">Cell membrane</location>
        <topology evidence="1">Multi-pass membrane protein</topology>
    </subcellularLocation>
</comment>
<feature type="transmembrane region" description="Helical" evidence="5">
    <location>
        <begin position="37"/>
        <end position="60"/>
    </location>
</feature>
<feature type="transmembrane region" description="Helical" evidence="5">
    <location>
        <begin position="96"/>
        <end position="119"/>
    </location>
</feature>
<dbReference type="InterPro" id="IPR036259">
    <property type="entry name" value="MFS_trans_sf"/>
</dbReference>
<evidence type="ECO:0000313" key="8">
    <source>
        <dbReference type="Proteomes" id="UP001595956"/>
    </source>
</evidence>